<evidence type="ECO:0000256" key="1">
    <source>
        <dbReference type="ARBA" id="ARBA00022723"/>
    </source>
</evidence>
<dbReference type="InterPro" id="IPR011051">
    <property type="entry name" value="RmlC_Cupin_sf"/>
</dbReference>
<protein>
    <submittedName>
        <fullName evidence="5">2-aminoethanethiol dioxygenase</fullName>
    </submittedName>
</protein>
<dbReference type="PANTHER" id="PTHR22966:SF61">
    <property type="entry name" value="2-AMINOETHANETHIOL DIOXYGENASE"/>
    <property type="match status" value="1"/>
</dbReference>
<evidence type="ECO:0000313" key="5">
    <source>
        <dbReference type="WBParaSite" id="PDA_v2.g5332.t1"/>
    </source>
</evidence>
<sequence length="235" mass="26535">MLKTTVMRPIISILRRISQIADQFSFDGKTDNQHLRKEIKILVEEINEKALGIQIPSTLPSMPVEVLCGNVYKKWSKFDSGIFAFPKTGDKLPLHDHPKMEGFIKILKGKLLITSFSLLDSEEEKKLRKEKGEEGNDRIKPAKFEGTYLLEEAAPEVVSLNSMTGNIHSIESVDGVGAFFDLLIPGYEQIDGNMPCTYYHNDVQNPTVGKIYWLRIIPETTLMGELNLPVINDLD</sequence>
<keyword evidence="1" id="KW-0479">Metal-binding</keyword>
<accession>A0A914QNG8</accession>
<evidence type="ECO:0000313" key="4">
    <source>
        <dbReference type="Proteomes" id="UP000887578"/>
    </source>
</evidence>
<keyword evidence="3" id="KW-0408">Iron</keyword>
<dbReference type="PANTHER" id="PTHR22966">
    <property type="entry name" value="2-AMINOETHANETHIOL DIOXYGENASE"/>
    <property type="match status" value="1"/>
</dbReference>
<dbReference type="InterPro" id="IPR012864">
    <property type="entry name" value="PCO/ADO"/>
</dbReference>
<dbReference type="Proteomes" id="UP000887578">
    <property type="component" value="Unplaced"/>
</dbReference>
<name>A0A914QNG8_9BILA</name>
<dbReference type="InterPro" id="IPR014710">
    <property type="entry name" value="RmlC-like_jellyroll"/>
</dbReference>
<proteinExistence type="predicted"/>
<dbReference type="GO" id="GO:0046872">
    <property type="term" value="F:metal ion binding"/>
    <property type="evidence" value="ECO:0007669"/>
    <property type="project" value="UniProtKB-KW"/>
</dbReference>
<organism evidence="4 5">
    <name type="scientific">Panagrolaimus davidi</name>
    <dbReference type="NCBI Taxonomy" id="227884"/>
    <lineage>
        <taxon>Eukaryota</taxon>
        <taxon>Metazoa</taxon>
        <taxon>Ecdysozoa</taxon>
        <taxon>Nematoda</taxon>
        <taxon>Chromadorea</taxon>
        <taxon>Rhabditida</taxon>
        <taxon>Tylenchina</taxon>
        <taxon>Panagrolaimomorpha</taxon>
        <taxon>Panagrolaimoidea</taxon>
        <taxon>Panagrolaimidae</taxon>
        <taxon>Panagrolaimus</taxon>
    </lineage>
</organism>
<reference evidence="5" key="1">
    <citation type="submission" date="2022-11" db="UniProtKB">
        <authorList>
            <consortium name="WormBaseParasite"/>
        </authorList>
    </citation>
    <scope>IDENTIFICATION</scope>
</reference>
<keyword evidence="2" id="KW-0560">Oxidoreductase</keyword>
<dbReference type="GO" id="GO:0005739">
    <property type="term" value="C:mitochondrion"/>
    <property type="evidence" value="ECO:0007669"/>
    <property type="project" value="TreeGrafter"/>
</dbReference>
<dbReference type="Pfam" id="PF07847">
    <property type="entry name" value="PCO_ADO"/>
    <property type="match status" value="1"/>
</dbReference>
<evidence type="ECO:0000256" key="2">
    <source>
        <dbReference type="ARBA" id="ARBA00023002"/>
    </source>
</evidence>
<keyword evidence="4" id="KW-1185">Reference proteome</keyword>
<dbReference type="WBParaSite" id="PDA_v2.g5332.t1">
    <property type="protein sequence ID" value="PDA_v2.g5332.t1"/>
    <property type="gene ID" value="PDA_v2.g5332"/>
</dbReference>
<dbReference type="SUPFAM" id="SSF51182">
    <property type="entry name" value="RmlC-like cupins"/>
    <property type="match status" value="1"/>
</dbReference>
<evidence type="ECO:0000256" key="3">
    <source>
        <dbReference type="ARBA" id="ARBA00023004"/>
    </source>
</evidence>
<dbReference type="AlphaFoldDB" id="A0A914QNG8"/>
<dbReference type="Gene3D" id="2.60.120.10">
    <property type="entry name" value="Jelly Rolls"/>
    <property type="match status" value="1"/>
</dbReference>
<dbReference type="GO" id="GO:0016702">
    <property type="term" value="F:oxidoreductase activity, acting on single donors with incorporation of molecular oxygen, incorporation of two atoms of oxygen"/>
    <property type="evidence" value="ECO:0007669"/>
    <property type="project" value="InterPro"/>
</dbReference>